<dbReference type="Proteomes" id="UP000324241">
    <property type="component" value="Unassembled WGS sequence"/>
</dbReference>
<dbReference type="RefSeq" id="XP_033427246.1">
    <property type="nucleotide sequence ID" value="XM_033571214.1"/>
</dbReference>
<evidence type="ECO:0000313" key="2">
    <source>
        <dbReference type="EMBL" id="KAA8647885.1"/>
    </source>
</evidence>
<evidence type="ECO:0000256" key="1">
    <source>
        <dbReference type="SAM" id="SignalP"/>
    </source>
</evidence>
<organism evidence="3 4">
    <name type="scientific">Aspergillus tanneri</name>
    <dbReference type="NCBI Taxonomy" id="1220188"/>
    <lineage>
        <taxon>Eukaryota</taxon>
        <taxon>Fungi</taxon>
        <taxon>Dikarya</taxon>
        <taxon>Ascomycota</taxon>
        <taxon>Pezizomycotina</taxon>
        <taxon>Eurotiomycetes</taxon>
        <taxon>Eurotiomycetidae</taxon>
        <taxon>Eurotiales</taxon>
        <taxon>Aspergillaceae</taxon>
        <taxon>Aspergillus</taxon>
        <taxon>Aspergillus subgen. Circumdati</taxon>
    </lineage>
</organism>
<dbReference type="EMBL" id="QUQM01000004">
    <property type="protein sequence ID" value="KAA8647885.1"/>
    <property type="molecule type" value="Genomic_DNA"/>
</dbReference>
<gene>
    <name evidence="2" type="ORF">ATNIH1004_006587</name>
    <name evidence="3" type="ORF">EYZ11_010383</name>
</gene>
<reference evidence="2 5" key="2">
    <citation type="submission" date="2019-08" db="EMBL/GenBank/DDBJ databases">
        <title>The genome sequence of a newly discovered highly antifungal drug resistant Aspergillus species, Aspergillus tanneri NIH 1004.</title>
        <authorList>
            <person name="Mounaud S."/>
            <person name="Singh I."/>
            <person name="Joardar V."/>
            <person name="Pakala S."/>
            <person name="Pakala S."/>
            <person name="Venepally P."/>
            <person name="Chung J.K."/>
            <person name="Losada L."/>
            <person name="Nierman W.C."/>
        </authorList>
    </citation>
    <scope>NUCLEOTIDE SEQUENCE [LARGE SCALE GENOMIC DNA]</scope>
    <source>
        <strain evidence="2 5">NIH1004</strain>
    </source>
</reference>
<dbReference type="Proteomes" id="UP000308092">
    <property type="component" value="Unassembled WGS sequence"/>
</dbReference>
<name>A0A4S3J5G2_9EURO</name>
<comment type="caution">
    <text evidence="3">The sequence shown here is derived from an EMBL/GenBank/DDBJ whole genome shotgun (WGS) entry which is preliminary data.</text>
</comment>
<dbReference type="VEuPathDB" id="FungiDB:EYZ11_010383"/>
<proteinExistence type="predicted"/>
<dbReference type="AlphaFoldDB" id="A0A4S3J5G2"/>
<accession>A0A4S3J5G2</accession>
<dbReference type="GeneID" id="54329289"/>
<protein>
    <recommendedName>
        <fullName evidence="6">Ecp2 effector protein domain-containing protein</fullName>
    </recommendedName>
</protein>
<evidence type="ECO:0000313" key="3">
    <source>
        <dbReference type="EMBL" id="THC90156.1"/>
    </source>
</evidence>
<evidence type="ECO:0000313" key="5">
    <source>
        <dbReference type="Proteomes" id="UP000324241"/>
    </source>
</evidence>
<sequence length="120" mass="13098">MKLTNAIGLLFTVLTTANPFPLLGLSSGLGLTVVSRRKHHSIESLYGKSDLAKRGGIFATSAQLTDFGQYTGCVIVQDEPEVYSHVNADETWTFLDRGAWVDVKDGYVSCTQFQTVDLPV</sequence>
<dbReference type="EMBL" id="SOSA01000553">
    <property type="protein sequence ID" value="THC90156.1"/>
    <property type="molecule type" value="Genomic_DNA"/>
</dbReference>
<dbReference type="OrthoDB" id="3497702at2759"/>
<feature type="chain" id="PRO_5036358462" description="Ecp2 effector protein domain-containing protein" evidence="1">
    <location>
        <begin position="18"/>
        <end position="120"/>
    </location>
</feature>
<feature type="signal peptide" evidence="1">
    <location>
        <begin position="1"/>
        <end position="17"/>
    </location>
</feature>
<reference evidence="3 4" key="1">
    <citation type="submission" date="2019-03" db="EMBL/GenBank/DDBJ databases">
        <title>The genome sequence of a newly discovered highly antifungal drug resistant Aspergillus species, Aspergillus tanneri NIH 1004.</title>
        <authorList>
            <person name="Mounaud S."/>
            <person name="Singh I."/>
            <person name="Joardar V."/>
            <person name="Pakala S."/>
            <person name="Pakala S."/>
            <person name="Venepally P."/>
            <person name="Hoover J."/>
            <person name="Nierman W."/>
            <person name="Chung J."/>
            <person name="Losada L."/>
        </authorList>
    </citation>
    <scope>NUCLEOTIDE SEQUENCE [LARGE SCALE GENOMIC DNA]</scope>
    <source>
        <strain evidence="3 4">NIH1004</strain>
    </source>
</reference>
<keyword evidence="4" id="KW-1185">Reference proteome</keyword>
<evidence type="ECO:0008006" key="6">
    <source>
        <dbReference type="Google" id="ProtNLM"/>
    </source>
</evidence>
<evidence type="ECO:0000313" key="4">
    <source>
        <dbReference type="Proteomes" id="UP000308092"/>
    </source>
</evidence>
<keyword evidence="1" id="KW-0732">Signal</keyword>